<dbReference type="Pfam" id="PF00583">
    <property type="entry name" value="Acetyltransf_1"/>
    <property type="match status" value="1"/>
</dbReference>
<reference evidence="2 3" key="1">
    <citation type="journal article" date="2018" name="Appl. Microbiol. Biotechnol.">
        <title>Co-cultivation of the strictly anaerobic methanogen Methanosarcina barkeri with aerobic methanotrophs in an oxygen-limited membrane bioreactor.</title>
        <authorList>
            <person name="In 't Zandt M.H."/>
            <person name="van den Bosch T.J.M."/>
            <person name="Rijkers R."/>
            <person name="van Kessel M.A.H.J."/>
            <person name="Jetten M.S.M."/>
            <person name="Welte C.U."/>
        </authorList>
    </citation>
    <scope>NUCLEOTIDE SEQUENCE [LARGE SCALE GENOMIC DNA]</scope>
    <source>
        <strain evidence="2 3">DSM 17706</strain>
    </source>
</reference>
<dbReference type="AlphaFoldDB" id="A0A2U1SUW7"/>
<dbReference type="Gene3D" id="3.40.630.30">
    <property type="match status" value="1"/>
</dbReference>
<dbReference type="SUPFAM" id="SSF55729">
    <property type="entry name" value="Acyl-CoA N-acyltransferases (Nat)"/>
    <property type="match status" value="1"/>
</dbReference>
<dbReference type="RefSeq" id="WP_108915698.1">
    <property type="nucleotide sequence ID" value="NZ_BGJY01000001.1"/>
</dbReference>
<sequence>MAFEFPHHQIASHGFARVGAPVDIGAAFDILDEAPQDVSAREALLDEAFGPARFLKTCERLREGRIPARGLALVAKGEGRLIATMRMWPIFAGAGRPALLLGPLAVARDCRALGLGAAMIEEGLARATARNHRAVLLVGDAPYYARFGFDARFTRELVLPGPVERERFLGLELTKGALEGAEGRVSGAGARDAVAMPRRARELARAA</sequence>
<name>A0A2U1SUW7_METSR</name>
<comment type="caution">
    <text evidence="2">The sequence shown here is derived from an EMBL/GenBank/DDBJ whole genome shotgun (WGS) entry which is preliminary data.</text>
</comment>
<evidence type="ECO:0000313" key="3">
    <source>
        <dbReference type="Proteomes" id="UP000245137"/>
    </source>
</evidence>
<accession>A0A2U1SUW7</accession>
<dbReference type="PROSITE" id="PS51186">
    <property type="entry name" value="GNAT"/>
    <property type="match status" value="1"/>
</dbReference>
<dbReference type="Proteomes" id="UP000245137">
    <property type="component" value="Unassembled WGS sequence"/>
</dbReference>
<dbReference type="OrthoDB" id="9815099at2"/>
<dbReference type="InterPro" id="IPR016181">
    <property type="entry name" value="Acyl_CoA_acyltransferase"/>
</dbReference>
<dbReference type="InterPro" id="IPR000182">
    <property type="entry name" value="GNAT_dom"/>
</dbReference>
<protein>
    <submittedName>
        <fullName evidence="2">GNAT family N-acetyltransferase</fullName>
    </submittedName>
</protein>
<dbReference type="GO" id="GO:0016747">
    <property type="term" value="F:acyltransferase activity, transferring groups other than amino-acyl groups"/>
    <property type="evidence" value="ECO:0007669"/>
    <property type="project" value="InterPro"/>
</dbReference>
<evidence type="ECO:0000259" key="1">
    <source>
        <dbReference type="PROSITE" id="PS51186"/>
    </source>
</evidence>
<keyword evidence="3" id="KW-1185">Reference proteome</keyword>
<proteinExistence type="predicted"/>
<dbReference type="CDD" id="cd04301">
    <property type="entry name" value="NAT_SF"/>
    <property type="match status" value="1"/>
</dbReference>
<feature type="domain" description="N-acetyltransferase" evidence="1">
    <location>
        <begin position="28"/>
        <end position="170"/>
    </location>
</feature>
<organism evidence="2 3">
    <name type="scientific">Methylosinus sporium</name>
    <dbReference type="NCBI Taxonomy" id="428"/>
    <lineage>
        <taxon>Bacteria</taxon>
        <taxon>Pseudomonadati</taxon>
        <taxon>Pseudomonadota</taxon>
        <taxon>Alphaproteobacteria</taxon>
        <taxon>Hyphomicrobiales</taxon>
        <taxon>Methylocystaceae</taxon>
        <taxon>Methylosinus</taxon>
    </lineage>
</organism>
<dbReference type="EMBL" id="PUIV01000002">
    <property type="protein sequence ID" value="PWB95411.1"/>
    <property type="molecule type" value="Genomic_DNA"/>
</dbReference>
<evidence type="ECO:0000313" key="2">
    <source>
        <dbReference type="EMBL" id="PWB95411.1"/>
    </source>
</evidence>
<gene>
    <name evidence="2" type="ORF">C5689_02480</name>
</gene>
<keyword evidence="2" id="KW-0808">Transferase</keyword>